<reference evidence="1" key="2">
    <citation type="journal article" date="2015" name="Fish Shellfish Immunol.">
        <title>Early steps in the European eel (Anguilla anguilla)-Vibrio vulnificus interaction in the gills: Role of the RtxA13 toxin.</title>
        <authorList>
            <person name="Callol A."/>
            <person name="Pajuelo D."/>
            <person name="Ebbesson L."/>
            <person name="Teles M."/>
            <person name="MacKenzie S."/>
            <person name="Amaro C."/>
        </authorList>
    </citation>
    <scope>NUCLEOTIDE SEQUENCE</scope>
</reference>
<accession>A0A0E9Q7W5</accession>
<dbReference type="EMBL" id="GBXM01095611">
    <property type="protein sequence ID" value="JAH12966.1"/>
    <property type="molecule type" value="Transcribed_RNA"/>
</dbReference>
<sequence>MPLVRHIFYMRIASLYWLRNCNFGLQGSMCRLLAKFTFLFHWLVWS</sequence>
<protein>
    <submittedName>
        <fullName evidence="1">Uncharacterized protein</fullName>
    </submittedName>
</protein>
<proteinExistence type="predicted"/>
<reference evidence="1" key="1">
    <citation type="submission" date="2014-11" db="EMBL/GenBank/DDBJ databases">
        <authorList>
            <person name="Amaro Gonzalez C."/>
        </authorList>
    </citation>
    <scope>NUCLEOTIDE SEQUENCE</scope>
</reference>
<evidence type="ECO:0000313" key="1">
    <source>
        <dbReference type="EMBL" id="JAH12966.1"/>
    </source>
</evidence>
<organism evidence="1">
    <name type="scientific">Anguilla anguilla</name>
    <name type="common">European freshwater eel</name>
    <name type="synonym">Muraena anguilla</name>
    <dbReference type="NCBI Taxonomy" id="7936"/>
    <lineage>
        <taxon>Eukaryota</taxon>
        <taxon>Metazoa</taxon>
        <taxon>Chordata</taxon>
        <taxon>Craniata</taxon>
        <taxon>Vertebrata</taxon>
        <taxon>Euteleostomi</taxon>
        <taxon>Actinopterygii</taxon>
        <taxon>Neopterygii</taxon>
        <taxon>Teleostei</taxon>
        <taxon>Anguilliformes</taxon>
        <taxon>Anguillidae</taxon>
        <taxon>Anguilla</taxon>
    </lineage>
</organism>
<dbReference type="AlphaFoldDB" id="A0A0E9Q7W5"/>
<name>A0A0E9Q7W5_ANGAN</name>